<keyword evidence="2" id="KW-0328">Glycosyltransferase</keyword>
<dbReference type="PANTHER" id="PTHR48043">
    <property type="entry name" value="EG:EG0003.4 PROTEIN-RELATED"/>
    <property type="match status" value="1"/>
</dbReference>
<gene>
    <name evidence="5" type="ORF">V3851_09845</name>
</gene>
<evidence type="ECO:0000259" key="4">
    <source>
        <dbReference type="Pfam" id="PF06722"/>
    </source>
</evidence>
<dbReference type="CDD" id="cd03784">
    <property type="entry name" value="GT1_Gtf-like"/>
    <property type="match status" value="1"/>
</dbReference>
<dbReference type="Proteomes" id="UP001306950">
    <property type="component" value="Unassembled WGS sequence"/>
</dbReference>
<sequence length="397" mass="43930">MARVLFINGPASGHVNPTLGLVEELITHGEEIVYVSSEEYRSKLERLGAAFVAYGNFLAGAPASSLGGLMPLSNLILSSYDIILPCIREISETRTFDYLIHDSMYGCGNIVAGMLRLPHVATCTSFVYSERMSGGSSGDEDMRESNRRYVKEFMALARQMEAKYKIRSKLQIQNVFFNPGDLNLLFTSRELQPEADTLDESYRFVGPSIHDRGEPLDFPLEKKPGQRTVYISLGTVFNEFPQFYALCFEALRDFDGLVIVSVGKNTDIAGFGVLPEHFIIRPHVPQLAVLQEADLFITHGGMNSVHEALYFDVPLIVVPMAADQPAVAGRIEALGAGRMLDAAALTPELLRACVDEILTSEHYRLGSARIGRSLREAGGQQAAVREIMRFKRKFGIL</sequence>
<dbReference type="InterPro" id="IPR002213">
    <property type="entry name" value="UDP_glucos_trans"/>
</dbReference>
<evidence type="ECO:0000313" key="5">
    <source>
        <dbReference type="EMBL" id="MEF2966131.1"/>
    </source>
</evidence>
<name>A0ABU7VQW3_9BACL</name>
<keyword evidence="6" id="KW-1185">Reference proteome</keyword>
<evidence type="ECO:0000313" key="6">
    <source>
        <dbReference type="Proteomes" id="UP001306950"/>
    </source>
</evidence>
<comment type="caution">
    <text evidence="5">The sequence shown here is derived from an EMBL/GenBank/DDBJ whole genome shotgun (WGS) entry which is preliminary data.</text>
</comment>
<reference evidence="5 6" key="1">
    <citation type="submission" date="2024-02" db="EMBL/GenBank/DDBJ databases">
        <title>A nitrogen-fixing paenibacillus bacterium.</title>
        <authorList>
            <person name="Zhang W.L."/>
            <person name="Chen S.F."/>
        </authorList>
    </citation>
    <scope>NUCLEOTIDE SEQUENCE [LARGE SCALE GENOMIC DNA]</scope>
    <source>
        <strain evidence="5 6">M1</strain>
    </source>
</reference>
<dbReference type="InterPro" id="IPR050271">
    <property type="entry name" value="UDP-glycosyltransferase"/>
</dbReference>
<proteinExistence type="inferred from homology"/>
<accession>A0ABU7VQW3</accession>
<dbReference type="InterPro" id="IPR006326">
    <property type="entry name" value="UDPGT_MGT-like"/>
</dbReference>
<feature type="domain" description="Erythromycin biosynthesis protein CIII-like C-terminal" evidence="4">
    <location>
        <begin position="248"/>
        <end position="370"/>
    </location>
</feature>
<dbReference type="RefSeq" id="WP_331846366.1">
    <property type="nucleotide sequence ID" value="NZ_JAZHPZ010000004.1"/>
</dbReference>
<dbReference type="NCBIfam" id="TIGR01426">
    <property type="entry name" value="MGT"/>
    <property type="match status" value="1"/>
</dbReference>
<evidence type="ECO:0000256" key="3">
    <source>
        <dbReference type="ARBA" id="ARBA00022679"/>
    </source>
</evidence>
<dbReference type="Pfam" id="PF06722">
    <property type="entry name" value="EryCIII-like_C"/>
    <property type="match status" value="1"/>
</dbReference>
<dbReference type="Gene3D" id="3.40.50.2000">
    <property type="entry name" value="Glycogen Phosphorylase B"/>
    <property type="match status" value="2"/>
</dbReference>
<evidence type="ECO:0000256" key="1">
    <source>
        <dbReference type="ARBA" id="ARBA00009995"/>
    </source>
</evidence>
<organism evidence="5 6">
    <name type="scientific">Paenibacillus haidiansis</name>
    <dbReference type="NCBI Taxonomy" id="1574488"/>
    <lineage>
        <taxon>Bacteria</taxon>
        <taxon>Bacillati</taxon>
        <taxon>Bacillota</taxon>
        <taxon>Bacilli</taxon>
        <taxon>Bacillales</taxon>
        <taxon>Paenibacillaceae</taxon>
        <taxon>Paenibacillus</taxon>
    </lineage>
</organism>
<dbReference type="EMBL" id="JAZHPZ010000004">
    <property type="protein sequence ID" value="MEF2966131.1"/>
    <property type="molecule type" value="Genomic_DNA"/>
</dbReference>
<dbReference type="InterPro" id="IPR010610">
    <property type="entry name" value="EryCIII-like_C"/>
</dbReference>
<protein>
    <submittedName>
        <fullName evidence="5">Macrolide family glycosyltransferase</fullName>
    </submittedName>
</protein>
<evidence type="ECO:0000256" key="2">
    <source>
        <dbReference type="ARBA" id="ARBA00022676"/>
    </source>
</evidence>
<comment type="similarity">
    <text evidence="1">Belongs to the UDP-glycosyltransferase family.</text>
</comment>
<keyword evidence="3" id="KW-0808">Transferase</keyword>
<dbReference type="PANTHER" id="PTHR48043:SF145">
    <property type="entry name" value="FI06409P-RELATED"/>
    <property type="match status" value="1"/>
</dbReference>
<dbReference type="SUPFAM" id="SSF53756">
    <property type="entry name" value="UDP-Glycosyltransferase/glycogen phosphorylase"/>
    <property type="match status" value="1"/>
</dbReference>